<dbReference type="AlphaFoldDB" id="A0A7W6KML6"/>
<accession>A0A7W6KML6</accession>
<evidence type="ECO:0000256" key="1">
    <source>
        <dbReference type="SAM" id="Phobius"/>
    </source>
</evidence>
<evidence type="ECO:0000313" key="3">
    <source>
        <dbReference type="EMBL" id="MBB4124101.1"/>
    </source>
</evidence>
<feature type="signal peptide" evidence="2">
    <location>
        <begin position="1"/>
        <end position="18"/>
    </location>
</feature>
<gene>
    <name evidence="3" type="ORF">GGR30_004054</name>
</gene>
<sequence length="128" mass="13784">MLLARVVSMIAVSSAASAMSFSQVAGGRIVHHNTGRQRQSLSPMVGPTYLAPHPGSLDRDGCKRIPGDRHHDSKGASLGRPACKAGNVIEGMLCRLKDWRHVATRYDKLAANFASAIVIAAIIIRWAR</sequence>
<dbReference type="EMBL" id="JACIDZ010000017">
    <property type="protein sequence ID" value="MBB4124101.1"/>
    <property type="molecule type" value="Genomic_DNA"/>
</dbReference>
<keyword evidence="1" id="KW-0812">Transmembrane</keyword>
<keyword evidence="1" id="KW-1133">Transmembrane helix</keyword>
<feature type="chain" id="PRO_5031199422" description="Transposase" evidence="2">
    <location>
        <begin position="19"/>
        <end position="128"/>
    </location>
</feature>
<dbReference type="Proteomes" id="UP000530571">
    <property type="component" value="Unassembled WGS sequence"/>
</dbReference>
<organism evidence="3 4">
    <name type="scientific">Martelella radicis</name>
    <dbReference type="NCBI Taxonomy" id="1397476"/>
    <lineage>
        <taxon>Bacteria</taxon>
        <taxon>Pseudomonadati</taxon>
        <taxon>Pseudomonadota</taxon>
        <taxon>Alphaproteobacteria</taxon>
        <taxon>Hyphomicrobiales</taxon>
        <taxon>Aurantimonadaceae</taxon>
        <taxon>Martelella</taxon>
    </lineage>
</organism>
<protein>
    <recommendedName>
        <fullName evidence="5">Transposase</fullName>
    </recommendedName>
</protein>
<evidence type="ECO:0008006" key="5">
    <source>
        <dbReference type="Google" id="ProtNLM"/>
    </source>
</evidence>
<keyword evidence="2" id="KW-0732">Signal</keyword>
<proteinExistence type="predicted"/>
<name>A0A7W6KML6_9HYPH</name>
<comment type="caution">
    <text evidence="3">The sequence shown here is derived from an EMBL/GenBank/DDBJ whole genome shotgun (WGS) entry which is preliminary data.</text>
</comment>
<evidence type="ECO:0000313" key="4">
    <source>
        <dbReference type="Proteomes" id="UP000530571"/>
    </source>
</evidence>
<feature type="transmembrane region" description="Helical" evidence="1">
    <location>
        <begin position="109"/>
        <end position="127"/>
    </location>
</feature>
<keyword evidence="1" id="KW-0472">Membrane</keyword>
<evidence type="ECO:0000256" key="2">
    <source>
        <dbReference type="SAM" id="SignalP"/>
    </source>
</evidence>
<keyword evidence="4" id="KW-1185">Reference proteome</keyword>
<reference evidence="3 4" key="1">
    <citation type="submission" date="2020-08" db="EMBL/GenBank/DDBJ databases">
        <title>Genomic Encyclopedia of Type Strains, Phase IV (KMG-IV): sequencing the most valuable type-strain genomes for metagenomic binning, comparative biology and taxonomic classification.</title>
        <authorList>
            <person name="Goeker M."/>
        </authorList>
    </citation>
    <scope>NUCLEOTIDE SEQUENCE [LARGE SCALE GENOMIC DNA]</scope>
    <source>
        <strain evidence="3 4">DSM 28101</strain>
    </source>
</reference>